<dbReference type="STRING" id="1121455.SAMN02745728_00526"/>
<dbReference type="AlphaFoldDB" id="A0A1M7S7R9"/>
<reference evidence="1 2" key="1">
    <citation type="submission" date="2016-12" db="EMBL/GenBank/DDBJ databases">
        <authorList>
            <person name="Song W.-J."/>
            <person name="Kurnit D.M."/>
        </authorList>
    </citation>
    <scope>NUCLEOTIDE SEQUENCE [LARGE SCALE GENOMIC DNA]</scope>
    <source>
        <strain evidence="1 2">DSM 11393</strain>
    </source>
</reference>
<proteinExistence type="predicted"/>
<dbReference type="RefSeq" id="WP_072696233.1">
    <property type="nucleotide sequence ID" value="NZ_FRDI01000003.1"/>
</dbReference>
<evidence type="ECO:0000313" key="1">
    <source>
        <dbReference type="EMBL" id="SHN54362.1"/>
    </source>
</evidence>
<name>A0A1M7S7R9_9BACT</name>
<dbReference type="InterPro" id="IPR032587">
    <property type="entry name" value="DUF4911"/>
</dbReference>
<sequence>MPYSAKLYVKIAKQDIAMFRFLLEAHENLGLMSVVDPRVAWLKIRFSEDQKQEMLLFLNGIKESLALEIKQDL</sequence>
<protein>
    <recommendedName>
        <fullName evidence="3">DUF4911 domain-containing protein</fullName>
    </recommendedName>
</protein>
<dbReference type="EMBL" id="FRDI01000003">
    <property type="protein sequence ID" value="SHN54362.1"/>
    <property type="molecule type" value="Genomic_DNA"/>
</dbReference>
<gene>
    <name evidence="1" type="ORF">SAMN02745728_00526</name>
</gene>
<dbReference type="Pfam" id="PF16256">
    <property type="entry name" value="DUF4911"/>
    <property type="match status" value="1"/>
</dbReference>
<evidence type="ECO:0008006" key="3">
    <source>
        <dbReference type="Google" id="ProtNLM"/>
    </source>
</evidence>
<dbReference type="OrthoDB" id="5472144at2"/>
<keyword evidence="2" id="KW-1185">Reference proteome</keyword>
<dbReference type="Proteomes" id="UP000186469">
    <property type="component" value="Unassembled WGS sequence"/>
</dbReference>
<organism evidence="1 2">
    <name type="scientific">Desulfovibrio litoralis DSM 11393</name>
    <dbReference type="NCBI Taxonomy" id="1121455"/>
    <lineage>
        <taxon>Bacteria</taxon>
        <taxon>Pseudomonadati</taxon>
        <taxon>Thermodesulfobacteriota</taxon>
        <taxon>Desulfovibrionia</taxon>
        <taxon>Desulfovibrionales</taxon>
        <taxon>Desulfovibrionaceae</taxon>
        <taxon>Desulfovibrio</taxon>
    </lineage>
</organism>
<evidence type="ECO:0000313" key="2">
    <source>
        <dbReference type="Proteomes" id="UP000186469"/>
    </source>
</evidence>
<accession>A0A1M7S7R9</accession>